<evidence type="ECO:0000256" key="2">
    <source>
        <dbReference type="SAM" id="Phobius"/>
    </source>
</evidence>
<reference evidence="3" key="1">
    <citation type="submission" date="2021-02" db="EMBL/GenBank/DDBJ databases">
        <authorList>
            <person name="Dougan E. K."/>
            <person name="Rhodes N."/>
            <person name="Thang M."/>
            <person name="Chan C."/>
        </authorList>
    </citation>
    <scope>NUCLEOTIDE SEQUENCE</scope>
</reference>
<keyword evidence="4" id="KW-1185">Reference proteome</keyword>
<feature type="compositionally biased region" description="Low complexity" evidence="1">
    <location>
        <begin position="287"/>
        <end position="305"/>
    </location>
</feature>
<keyword evidence="2" id="KW-0472">Membrane</keyword>
<feature type="transmembrane region" description="Helical" evidence="2">
    <location>
        <begin position="235"/>
        <end position="255"/>
    </location>
</feature>
<protein>
    <submittedName>
        <fullName evidence="3">HCc2 protein</fullName>
    </submittedName>
</protein>
<keyword evidence="2" id="KW-0812">Transmembrane</keyword>
<gene>
    <name evidence="3" type="primary">HCc2</name>
    <name evidence="3" type="ORF">SPIL2461_LOCUS16254</name>
</gene>
<evidence type="ECO:0000313" key="3">
    <source>
        <dbReference type="EMBL" id="CAE7619657.1"/>
    </source>
</evidence>
<feature type="region of interest" description="Disordered" evidence="1">
    <location>
        <begin position="283"/>
        <end position="305"/>
    </location>
</feature>
<dbReference type="EMBL" id="CAJNIZ010042002">
    <property type="protein sequence ID" value="CAE7619657.1"/>
    <property type="molecule type" value="Genomic_DNA"/>
</dbReference>
<evidence type="ECO:0000313" key="4">
    <source>
        <dbReference type="Proteomes" id="UP000649617"/>
    </source>
</evidence>
<sequence length="305" mass="33534">MIAGGVSYLPGAIPALFSFRMKLRNHEVLLQQMAEFDVTAAACTDPADRDAVEHHVRELFRDSNSPLAADTQRGTLDDAEALPGQDLHGDPLDRFNAYVRATLRESMMAQIGDELYLPWRLCLTASLPMTLYSTVSVLGCDNEPCAESAQMQGYRSTAQYMFTQGCFWLLTLLISYPVVFPILLRMLKRVLTYGDGPVQLLLGILCCCLAYGHCTMCISWVVASLTCFMQSYSPTLLLIFLLVLVVQVVQVTWLFSPNARGTQKQPSGRSVLRQVQYDVVQEGGSSGLESSSSSGLESCGLLDCS</sequence>
<evidence type="ECO:0000256" key="1">
    <source>
        <dbReference type="SAM" id="MobiDB-lite"/>
    </source>
</evidence>
<feature type="transmembrane region" description="Helical" evidence="2">
    <location>
        <begin position="167"/>
        <end position="187"/>
    </location>
</feature>
<feature type="transmembrane region" description="Helical" evidence="2">
    <location>
        <begin position="199"/>
        <end position="223"/>
    </location>
</feature>
<accession>A0A812V5M8</accession>
<proteinExistence type="predicted"/>
<comment type="caution">
    <text evidence="3">The sequence shown here is derived from an EMBL/GenBank/DDBJ whole genome shotgun (WGS) entry which is preliminary data.</text>
</comment>
<dbReference type="AlphaFoldDB" id="A0A812V5M8"/>
<keyword evidence="2" id="KW-1133">Transmembrane helix</keyword>
<dbReference type="Proteomes" id="UP000649617">
    <property type="component" value="Unassembled WGS sequence"/>
</dbReference>
<name>A0A812V5M8_SYMPI</name>
<organism evidence="3 4">
    <name type="scientific">Symbiodinium pilosum</name>
    <name type="common">Dinoflagellate</name>
    <dbReference type="NCBI Taxonomy" id="2952"/>
    <lineage>
        <taxon>Eukaryota</taxon>
        <taxon>Sar</taxon>
        <taxon>Alveolata</taxon>
        <taxon>Dinophyceae</taxon>
        <taxon>Suessiales</taxon>
        <taxon>Symbiodiniaceae</taxon>
        <taxon>Symbiodinium</taxon>
    </lineage>
</organism>